<dbReference type="Pfam" id="PF13561">
    <property type="entry name" value="adh_short_C2"/>
    <property type="match status" value="1"/>
</dbReference>
<accession>A0ABQ1J3G6</accession>
<dbReference type="Gene3D" id="3.40.50.720">
    <property type="entry name" value="NAD(P)-binding Rossmann-like Domain"/>
    <property type="match status" value="1"/>
</dbReference>
<sequence length="270" mass="27675">MSDIDVSGRLTGKVAIVTGAGQTPGPTVGNGKAMALLFARAGASVVCVDRSLERADATVATIREEGGDGLALAADVSDPDEAAGIARTALETFGRINVLANNVGIGGAGDGPAKHLTEEAFDRILSVNFKAAWLVIRACLPIMEKTGGSIINISSLASLAGAQMLAYETSKAAMNRMTQSVALSGARHGVRCNAILPGLMDTPMAIVGISERRGISPDDLRAERAARVPMGHMGTGWDTAHAALFLASEEARFITGVLLPVDGGQAARVG</sequence>
<keyword evidence="3" id="KW-1185">Reference proteome</keyword>
<dbReference type="EMBL" id="BMKF01000001">
    <property type="protein sequence ID" value="GGB57060.1"/>
    <property type="molecule type" value="Genomic_DNA"/>
</dbReference>
<dbReference type="PANTHER" id="PTHR42760">
    <property type="entry name" value="SHORT-CHAIN DEHYDROGENASES/REDUCTASES FAMILY MEMBER"/>
    <property type="match status" value="1"/>
</dbReference>
<dbReference type="PANTHER" id="PTHR42760:SF122">
    <property type="entry name" value="NAD(P)-BINDING PROTEIN"/>
    <property type="match status" value="1"/>
</dbReference>
<dbReference type="RefSeq" id="WP_198943728.1">
    <property type="nucleotide sequence ID" value="NZ_BMKF01000001.1"/>
</dbReference>
<organism evidence="2 3">
    <name type="scientific">Henriciella pelagia</name>
    <dbReference type="NCBI Taxonomy" id="1977912"/>
    <lineage>
        <taxon>Bacteria</taxon>
        <taxon>Pseudomonadati</taxon>
        <taxon>Pseudomonadota</taxon>
        <taxon>Alphaproteobacteria</taxon>
        <taxon>Hyphomonadales</taxon>
        <taxon>Hyphomonadaceae</taxon>
        <taxon>Henriciella</taxon>
    </lineage>
</organism>
<dbReference type="Proteomes" id="UP000628854">
    <property type="component" value="Unassembled WGS sequence"/>
</dbReference>
<dbReference type="SUPFAM" id="SSF51735">
    <property type="entry name" value="NAD(P)-binding Rossmann-fold domains"/>
    <property type="match status" value="1"/>
</dbReference>
<protein>
    <submittedName>
        <fullName evidence="2">Short-chain dehydrogenase/reductase</fullName>
    </submittedName>
</protein>
<dbReference type="InterPro" id="IPR036291">
    <property type="entry name" value="NAD(P)-bd_dom_sf"/>
</dbReference>
<gene>
    <name evidence="2" type="ORF">GCM10011503_01800</name>
</gene>
<comment type="similarity">
    <text evidence="1">Belongs to the short-chain dehydrogenases/reductases (SDR) family.</text>
</comment>
<comment type="caution">
    <text evidence="2">The sequence shown here is derived from an EMBL/GenBank/DDBJ whole genome shotgun (WGS) entry which is preliminary data.</text>
</comment>
<evidence type="ECO:0000313" key="2">
    <source>
        <dbReference type="EMBL" id="GGB57060.1"/>
    </source>
</evidence>
<evidence type="ECO:0000256" key="1">
    <source>
        <dbReference type="ARBA" id="ARBA00006484"/>
    </source>
</evidence>
<proteinExistence type="inferred from homology"/>
<dbReference type="PRINTS" id="PR00080">
    <property type="entry name" value="SDRFAMILY"/>
</dbReference>
<dbReference type="InterPro" id="IPR002347">
    <property type="entry name" value="SDR_fam"/>
</dbReference>
<dbReference type="PRINTS" id="PR00081">
    <property type="entry name" value="GDHRDH"/>
</dbReference>
<dbReference type="CDD" id="cd05233">
    <property type="entry name" value="SDR_c"/>
    <property type="match status" value="1"/>
</dbReference>
<reference evidence="3" key="1">
    <citation type="journal article" date="2019" name="Int. J. Syst. Evol. Microbiol.">
        <title>The Global Catalogue of Microorganisms (GCM) 10K type strain sequencing project: providing services to taxonomists for standard genome sequencing and annotation.</title>
        <authorList>
            <consortium name="The Broad Institute Genomics Platform"/>
            <consortium name="The Broad Institute Genome Sequencing Center for Infectious Disease"/>
            <person name="Wu L."/>
            <person name="Ma J."/>
        </authorList>
    </citation>
    <scope>NUCLEOTIDE SEQUENCE [LARGE SCALE GENOMIC DNA]</scope>
    <source>
        <strain evidence="3">CGMCC 1.15928</strain>
    </source>
</reference>
<name>A0ABQ1J3G6_9PROT</name>
<evidence type="ECO:0000313" key="3">
    <source>
        <dbReference type="Proteomes" id="UP000628854"/>
    </source>
</evidence>